<dbReference type="AlphaFoldDB" id="A0A424YHC2"/>
<dbReference type="PANTHER" id="PTHR33171">
    <property type="entry name" value="LAR_N DOMAIN-CONTAINING PROTEIN"/>
    <property type="match status" value="1"/>
</dbReference>
<evidence type="ECO:0000313" key="2">
    <source>
        <dbReference type="EMBL" id="RQD77562.1"/>
    </source>
</evidence>
<dbReference type="Gene3D" id="3.40.50.11440">
    <property type="match status" value="1"/>
</dbReference>
<dbReference type="PANTHER" id="PTHR33171:SF17">
    <property type="entry name" value="LARA-LIKE N-TERMINAL DOMAIN-CONTAINING PROTEIN"/>
    <property type="match status" value="1"/>
</dbReference>
<proteinExistence type="predicted"/>
<dbReference type="Proteomes" id="UP000285138">
    <property type="component" value="Unassembled WGS sequence"/>
</dbReference>
<feature type="domain" description="LarA-like N-terminal" evidence="1">
    <location>
        <begin position="10"/>
        <end position="173"/>
    </location>
</feature>
<accession>A0A424YHC2</accession>
<protein>
    <submittedName>
        <fullName evidence="2">DUF2088 domain-containing protein</fullName>
    </submittedName>
</protein>
<dbReference type="EMBL" id="QZAA01000064">
    <property type="protein sequence ID" value="RQD77562.1"/>
    <property type="molecule type" value="Genomic_DNA"/>
</dbReference>
<organism evidence="2 3">
    <name type="scientific">Candidatus Syntrophonatronum acetioxidans</name>
    <dbReference type="NCBI Taxonomy" id="1795816"/>
    <lineage>
        <taxon>Bacteria</taxon>
        <taxon>Bacillati</taxon>
        <taxon>Bacillota</taxon>
        <taxon>Clostridia</taxon>
        <taxon>Eubacteriales</taxon>
        <taxon>Syntrophomonadaceae</taxon>
        <taxon>Candidatus Syntrophonatronum</taxon>
    </lineage>
</organism>
<dbReference type="Pfam" id="PF09861">
    <property type="entry name" value="Lar_N"/>
    <property type="match status" value="1"/>
</dbReference>
<dbReference type="InterPro" id="IPR018657">
    <property type="entry name" value="LarA-like_N"/>
</dbReference>
<feature type="non-terminal residue" evidence="2">
    <location>
        <position position="173"/>
    </location>
</feature>
<dbReference type="InterPro" id="IPR048068">
    <property type="entry name" value="LarA-like"/>
</dbReference>
<evidence type="ECO:0000259" key="1">
    <source>
        <dbReference type="Pfam" id="PF09861"/>
    </source>
</evidence>
<reference evidence="2 3" key="1">
    <citation type="submission" date="2018-08" db="EMBL/GenBank/DDBJ databases">
        <title>The metabolism and importance of syntrophic acetate oxidation coupled to methane or sulfide production in haloalkaline environments.</title>
        <authorList>
            <person name="Timmers P.H.A."/>
            <person name="Vavourakis C.D."/>
            <person name="Sorokin D.Y."/>
            <person name="Sinninghe Damste J.S."/>
            <person name="Muyzer G."/>
            <person name="Stams A.J.M."/>
            <person name="Plugge C.M."/>
        </authorList>
    </citation>
    <scope>NUCLEOTIDE SEQUENCE [LARGE SCALE GENOMIC DNA]</scope>
    <source>
        <strain evidence="2">MSAO_Bac1</strain>
    </source>
</reference>
<comment type="caution">
    <text evidence="2">The sequence shown here is derived from an EMBL/GenBank/DDBJ whole genome shotgun (WGS) entry which is preliminary data.</text>
</comment>
<sequence>MNKVKVELAYGKGALPLKIEGNVEVVTPPAQPPGKDPKKIIKDILTSPTTSPSFKEIIKPGSKTALVVSDHTRVTGSKVFLPLLVEELEKAGVSSRDITLIIATGMHRALKKEEIEDITGKEIIDTVEIVVHDAKKERDLVYVGTTSRGTPVKLNKHYLEAPLKILTGSILYH</sequence>
<name>A0A424YHC2_9FIRM</name>
<evidence type="ECO:0000313" key="3">
    <source>
        <dbReference type="Proteomes" id="UP000285138"/>
    </source>
</evidence>
<dbReference type="GO" id="GO:0050043">
    <property type="term" value="F:lactate racemase activity"/>
    <property type="evidence" value="ECO:0007669"/>
    <property type="project" value="InterPro"/>
</dbReference>
<gene>
    <name evidence="2" type="ORF">D5R97_02070</name>
</gene>